<dbReference type="Proteomes" id="UP000648077">
    <property type="component" value="Unassembled WGS sequence"/>
</dbReference>
<organism evidence="1 2">
    <name type="scientific">Staphylococcus epidermidis</name>
    <dbReference type="NCBI Taxonomy" id="1282"/>
    <lineage>
        <taxon>Bacteria</taxon>
        <taxon>Bacillati</taxon>
        <taxon>Bacillota</taxon>
        <taxon>Bacilli</taxon>
        <taxon>Bacillales</taxon>
        <taxon>Staphylococcaceae</taxon>
        <taxon>Staphylococcus</taxon>
    </lineage>
</organism>
<evidence type="ECO:0000313" key="2">
    <source>
        <dbReference type="Proteomes" id="UP000648077"/>
    </source>
</evidence>
<comment type="caution">
    <text evidence="1">The sequence shown here is derived from an EMBL/GenBank/DDBJ whole genome shotgun (WGS) entry which is preliminary data.</text>
</comment>
<sequence>MAYDVDFWYQSQDACQITSDFTPFSDDDQESIYMKSEDFFTMIDEYSDTNMMYDAWRMLKEQVDQNTLEIIKKIEEDFCIDVDKFYKEMGEKQL</sequence>
<dbReference type="AlphaFoldDB" id="A0A509LQ53"/>
<evidence type="ECO:0000313" key="1">
    <source>
        <dbReference type="EMBL" id="MBF2230100.1"/>
    </source>
</evidence>
<dbReference type="RefSeq" id="WP_002504568.1">
    <property type="nucleotide sequence ID" value="NZ_CAXOOR010000007.1"/>
</dbReference>
<dbReference type="EMBL" id="JACGQI010000008">
    <property type="protein sequence ID" value="MBF2230100.1"/>
    <property type="molecule type" value="Genomic_DNA"/>
</dbReference>
<reference evidence="1" key="1">
    <citation type="submission" date="2020-08" db="EMBL/GenBank/DDBJ databases">
        <title>Changes in the skin microbiome associated with squamous cell carcinoma in transplant recipients.</title>
        <authorList>
            <person name="Zaugg J."/>
            <person name="Krueger A."/>
            <person name="Lachner N."/>
        </authorList>
    </citation>
    <scope>NUCLEOTIDE SEQUENCE</scope>
    <source>
        <strain evidence="1">R5988</strain>
    </source>
</reference>
<name>A0A509LQ53_STAEP</name>
<gene>
    <name evidence="1" type="ORF">H3963_06640</name>
</gene>
<protein>
    <submittedName>
        <fullName evidence="1">Uncharacterized protein</fullName>
    </submittedName>
</protein>
<proteinExistence type="predicted"/>
<accession>A0A509LQ53</accession>